<dbReference type="PANTHER" id="PTHR33096:SF1">
    <property type="entry name" value="CXC1-LIKE CYSTEINE CLUSTER ASSOCIATED WITH KDZ TRANSPOSASES DOMAIN-CONTAINING PROTEIN"/>
    <property type="match status" value="1"/>
</dbReference>
<feature type="compositionally biased region" description="Basic and acidic residues" evidence="1">
    <location>
        <begin position="930"/>
        <end position="944"/>
    </location>
</feature>
<dbReference type="Proteomes" id="UP000054477">
    <property type="component" value="Unassembled WGS sequence"/>
</dbReference>
<evidence type="ECO:0000256" key="1">
    <source>
        <dbReference type="SAM" id="MobiDB-lite"/>
    </source>
</evidence>
<accession>A0A0C9WKY6</accession>
<reference evidence="4" key="2">
    <citation type="submission" date="2015-01" db="EMBL/GenBank/DDBJ databases">
        <title>Evolutionary Origins and Diversification of the Mycorrhizal Mutualists.</title>
        <authorList>
            <consortium name="DOE Joint Genome Institute"/>
            <consortium name="Mycorrhizal Genomics Consortium"/>
            <person name="Kohler A."/>
            <person name="Kuo A."/>
            <person name="Nagy L.G."/>
            <person name="Floudas D."/>
            <person name="Copeland A."/>
            <person name="Barry K.W."/>
            <person name="Cichocki N."/>
            <person name="Veneault-Fourrey C."/>
            <person name="LaButti K."/>
            <person name="Lindquist E.A."/>
            <person name="Lipzen A."/>
            <person name="Lundell T."/>
            <person name="Morin E."/>
            <person name="Murat C."/>
            <person name="Riley R."/>
            <person name="Ohm R."/>
            <person name="Sun H."/>
            <person name="Tunlid A."/>
            <person name="Henrissat B."/>
            <person name="Grigoriev I.V."/>
            <person name="Hibbett D.S."/>
            <person name="Martin F."/>
        </authorList>
    </citation>
    <scope>NUCLEOTIDE SEQUENCE [LARGE SCALE GENOMIC DNA]</scope>
    <source>
        <strain evidence="4">LaAM-08-1</strain>
    </source>
</reference>
<dbReference type="InterPro" id="IPR040521">
    <property type="entry name" value="KDZ"/>
</dbReference>
<evidence type="ECO:0000313" key="3">
    <source>
        <dbReference type="EMBL" id="KIJ96779.1"/>
    </source>
</evidence>
<keyword evidence="4" id="KW-1185">Reference proteome</keyword>
<organism evidence="3 4">
    <name type="scientific">Laccaria amethystina LaAM-08-1</name>
    <dbReference type="NCBI Taxonomy" id="1095629"/>
    <lineage>
        <taxon>Eukaryota</taxon>
        <taxon>Fungi</taxon>
        <taxon>Dikarya</taxon>
        <taxon>Basidiomycota</taxon>
        <taxon>Agaricomycotina</taxon>
        <taxon>Agaricomycetes</taxon>
        <taxon>Agaricomycetidae</taxon>
        <taxon>Agaricales</taxon>
        <taxon>Agaricineae</taxon>
        <taxon>Hydnangiaceae</taxon>
        <taxon>Laccaria</taxon>
    </lineage>
</organism>
<feature type="domain" description="CxC2-like cysteine cluster KDZ transposase-associated" evidence="2">
    <location>
        <begin position="202"/>
        <end position="307"/>
    </location>
</feature>
<feature type="region of interest" description="Disordered" evidence="1">
    <location>
        <begin position="905"/>
        <end position="944"/>
    </location>
</feature>
<dbReference type="HOGENOM" id="CLU_003703_13_0_1"/>
<evidence type="ECO:0000259" key="2">
    <source>
        <dbReference type="Pfam" id="PF18803"/>
    </source>
</evidence>
<dbReference type="InterPro" id="IPR041457">
    <property type="entry name" value="CxC2_KDZ-assoc"/>
</dbReference>
<sequence length="1084" mass="122338">MNTAPFNASRNADGSRPSKRRRTGVYHDRLPLNDDLDVINSRATQFNISRRLISETPRTAQMGEMMWVADDNEFGLDPGSEWYEEAMEGDVMEDRGPPEVKKKKKARSRLSKRPHLVWKERHRTEYLDEFIRWEGRGDFRRERVCPDCVARGVASPGTPDHRCSDCCLPDLVCASCCVRRHRCLPLHRIEKWGGHYFIKTSLKSLGLRVQLNHTRSTCTNAEPCHKDLRILHTNGIHDVAFDYCGCLRAVPKHIQLLRRGLYPASQKFPKTCASFALLQLLHLLALTTKGSTYDFYRTLEKLTSNTGLDVPTSRYRPLLRMVLQFRHLKMLKRGGVGHDPAGVEGVGEGALGLSCPHCPRPGINLPEGWEKAPESLKFLYFLTYSMDANFRLKNQLVSSFSSDPGLGIGMAYMVPREGYDSYVLSRASDADISTCVGFQALAKANSKFSKGLRFTGVGAVSCARSEMVLPTCVGNLQKGERYANMDYIFGRAIRDVSPNIPVVVSYDIACQWFVNLQKRMDDHWPTDLLPANPLNMRPQIPAFHEPGHGQVGHQEYSFKLSWGMGLTDGEGCERIWAANNALGNATKTQGPGSRQDVIDDHLGFWNWLKYCGMGKMLMKKYRTAMRQRNVQVEGHRGFTNTLPKELAAEWTKLCEDWDRATYPKQAENPFITRGLCLTEAEIRKELAAEEESLLAGGAPALHSTSMSSFMVLALDLEDSQRRLCELAKSRESGGTPGQAASLTELRNQLQMEQERTNAKTLRAGHFQPPPASNHPEHVDLWLPSSLSPTSRVSVSSARLIAIEEKLRTAQCSDALESLRHILRVKSRMVLFKNKNVRGQRDGTRSRSVIDRVHARARAAAAKYRFARLAKLSLSGPGAWESSLRVLLDSDIRAYGDPEKMRVSVGRRGTLERGSEEVEESGVSNAQAQDIDLRPEVRTQRDGTGDTHRTLSWIWRVEGFATSGEDVEDDILRSEWAKSRARANRAEEEVLLVREEMRRTLEFLNWKACWWEERGKLRTPSDKDCLEGLQAYSMEQAALHKQLHTSFKGIWRQPLEDAEDEEGEDDSEEGDDEEDGDVPDDDDDN</sequence>
<dbReference type="Pfam" id="PF18803">
    <property type="entry name" value="CxC2"/>
    <property type="match status" value="1"/>
</dbReference>
<dbReference type="Pfam" id="PF18758">
    <property type="entry name" value="KDZ"/>
    <property type="match status" value="1"/>
</dbReference>
<gene>
    <name evidence="3" type="ORF">K443DRAFT_106722</name>
</gene>
<feature type="region of interest" description="Disordered" evidence="1">
    <location>
        <begin position="1049"/>
        <end position="1084"/>
    </location>
</feature>
<feature type="compositionally biased region" description="Polar residues" evidence="1">
    <location>
        <begin position="1"/>
        <end position="12"/>
    </location>
</feature>
<reference evidence="3 4" key="1">
    <citation type="submission" date="2014-04" db="EMBL/GenBank/DDBJ databases">
        <authorList>
            <consortium name="DOE Joint Genome Institute"/>
            <person name="Kuo A."/>
            <person name="Kohler A."/>
            <person name="Nagy L.G."/>
            <person name="Floudas D."/>
            <person name="Copeland A."/>
            <person name="Barry K.W."/>
            <person name="Cichocki N."/>
            <person name="Veneault-Fourrey C."/>
            <person name="LaButti K."/>
            <person name="Lindquist E.A."/>
            <person name="Lipzen A."/>
            <person name="Lundell T."/>
            <person name="Morin E."/>
            <person name="Murat C."/>
            <person name="Sun H."/>
            <person name="Tunlid A."/>
            <person name="Henrissat B."/>
            <person name="Grigoriev I.V."/>
            <person name="Hibbett D.S."/>
            <person name="Martin F."/>
            <person name="Nordberg H.P."/>
            <person name="Cantor M.N."/>
            <person name="Hua S.X."/>
        </authorList>
    </citation>
    <scope>NUCLEOTIDE SEQUENCE [LARGE SCALE GENOMIC DNA]</scope>
    <source>
        <strain evidence="3 4">LaAM-08-1</strain>
    </source>
</reference>
<protein>
    <recommendedName>
        <fullName evidence="2">CxC2-like cysteine cluster KDZ transposase-associated domain-containing protein</fullName>
    </recommendedName>
</protein>
<dbReference type="PANTHER" id="PTHR33096">
    <property type="entry name" value="CXC2 DOMAIN-CONTAINING PROTEIN"/>
    <property type="match status" value="1"/>
</dbReference>
<proteinExistence type="predicted"/>
<feature type="region of interest" description="Disordered" evidence="1">
    <location>
        <begin position="1"/>
        <end position="24"/>
    </location>
</feature>
<dbReference type="STRING" id="1095629.A0A0C9WKY6"/>
<name>A0A0C9WKY6_9AGAR</name>
<evidence type="ECO:0000313" key="4">
    <source>
        <dbReference type="Proteomes" id="UP000054477"/>
    </source>
</evidence>
<feature type="compositionally biased region" description="Acidic residues" evidence="1">
    <location>
        <begin position="1055"/>
        <end position="1084"/>
    </location>
</feature>
<dbReference type="OrthoDB" id="2682806at2759"/>
<dbReference type="AlphaFoldDB" id="A0A0C9WKY6"/>
<dbReference type="EMBL" id="KN838711">
    <property type="protein sequence ID" value="KIJ96779.1"/>
    <property type="molecule type" value="Genomic_DNA"/>
</dbReference>